<dbReference type="Proteomes" id="UP000327013">
    <property type="component" value="Unassembled WGS sequence"/>
</dbReference>
<comment type="caution">
    <text evidence="3">The sequence shown here is derived from an EMBL/GenBank/DDBJ whole genome shotgun (WGS) entry which is preliminary data.</text>
</comment>
<evidence type="ECO:0000313" key="4">
    <source>
        <dbReference type="Proteomes" id="UP000327013"/>
    </source>
</evidence>
<protein>
    <recommendedName>
        <fullName evidence="2">DUF6594 domain-containing protein</fullName>
    </recommendedName>
</protein>
<proteinExistence type="predicted"/>
<feature type="transmembrane region" description="Helical" evidence="1">
    <location>
        <begin position="270"/>
        <end position="290"/>
    </location>
</feature>
<feature type="domain" description="DUF6594" evidence="2">
    <location>
        <begin position="16"/>
        <end position="282"/>
    </location>
</feature>
<name>A0A5N6L4L8_9ROSI</name>
<dbReference type="AlphaFoldDB" id="A0A5N6L4L8"/>
<keyword evidence="1" id="KW-0812">Transmembrane</keyword>
<keyword evidence="1" id="KW-0472">Membrane</keyword>
<dbReference type="Pfam" id="PF20237">
    <property type="entry name" value="DUF6594"/>
    <property type="match status" value="1"/>
</dbReference>
<dbReference type="OrthoDB" id="3533814at2759"/>
<evidence type="ECO:0000259" key="2">
    <source>
        <dbReference type="Pfam" id="PF20237"/>
    </source>
</evidence>
<gene>
    <name evidence="3" type="ORF">FH972_026549</name>
</gene>
<reference evidence="3 4" key="1">
    <citation type="submission" date="2019-06" db="EMBL/GenBank/DDBJ databases">
        <title>A chromosomal-level reference genome of Carpinus fangiana (Coryloideae, Betulaceae).</title>
        <authorList>
            <person name="Yang X."/>
            <person name="Wang Z."/>
            <person name="Zhang L."/>
            <person name="Hao G."/>
            <person name="Liu J."/>
            <person name="Yang Y."/>
        </authorList>
    </citation>
    <scope>NUCLEOTIDE SEQUENCE [LARGE SCALE GENOMIC DNA]</scope>
    <source>
        <strain evidence="3">Cfa_2016G</strain>
        <tissue evidence="3">Leaf</tissue>
    </source>
</reference>
<dbReference type="InterPro" id="IPR046529">
    <property type="entry name" value="DUF6594"/>
</dbReference>
<dbReference type="PANTHER" id="PTHR34502">
    <property type="entry name" value="DUF6594 DOMAIN-CONTAINING PROTEIN-RELATED"/>
    <property type="match status" value="1"/>
</dbReference>
<evidence type="ECO:0000256" key="1">
    <source>
        <dbReference type="SAM" id="Phobius"/>
    </source>
</evidence>
<sequence length="292" mass="32649">MAGANNAIVSPESGDYHGLSNFMGRWPALCIFRRFSTLNVQNILFLQAELAHLEEELLDIRESRSTLPDTEKDDVTKDWQALQSQPDEYRIVEEIRTRLCEYNEALVQYHSVCSLQSPTKIDLEALRHYLYHPSGGDGFLRAVEADAYDRTKEHTRNDLLTVSDERSHRDIFSTFVADHCTAFYQTYVAGTLSRKNPDVEEGGLAVFHDARLHAISHIIGTLIASLLPAACIFALYFIDHVLARLGAIMGFSALFSFTLAIFTRARPVEIFAATAAFASVQVVFVGTTLGRA</sequence>
<accession>A0A5N6L4L8</accession>
<feature type="transmembrane region" description="Helical" evidence="1">
    <location>
        <begin position="218"/>
        <end position="238"/>
    </location>
</feature>
<keyword evidence="1" id="KW-1133">Transmembrane helix</keyword>
<organism evidence="3 4">
    <name type="scientific">Carpinus fangiana</name>
    <dbReference type="NCBI Taxonomy" id="176857"/>
    <lineage>
        <taxon>Eukaryota</taxon>
        <taxon>Viridiplantae</taxon>
        <taxon>Streptophyta</taxon>
        <taxon>Embryophyta</taxon>
        <taxon>Tracheophyta</taxon>
        <taxon>Spermatophyta</taxon>
        <taxon>Magnoliopsida</taxon>
        <taxon>eudicotyledons</taxon>
        <taxon>Gunneridae</taxon>
        <taxon>Pentapetalae</taxon>
        <taxon>rosids</taxon>
        <taxon>fabids</taxon>
        <taxon>Fagales</taxon>
        <taxon>Betulaceae</taxon>
        <taxon>Carpinus</taxon>
    </lineage>
</organism>
<feature type="transmembrane region" description="Helical" evidence="1">
    <location>
        <begin position="245"/>
        <end position="264"/>
    </location>
</feature>
<keyword evidence="4" id="KW-1185">Reference proteome</keyword>
<dbReference type="PANTHER" id="PTHR34502:SF5">
    <property type="entry name" value="DUF6594 DOMAIN-CONTAINING PROTEIN"/>
    <property type="match status" value="1"/>
</dbReference>
<evidence type="ECO:0000313" key="3">
    <source>
        <dbReference type="EMBL" id="KAB8754758.1"/>
    </source>
</evidence>
<dbReference type="EMBL" id="VIBQ01000099">
    <property type="protein sequence ID" value="KAB8754758.1"/>
    <property type="molecule type" value="Genomic_DNA"/>
</dbReference>